<feature type="region of interest" description="Disordered" evidence="1">
    <location>
        <begin position="31"/>
        <end position="55"/>
    </location>
</feature>
<feature type="region of interest" description="Disordered" evidence="1">
    <location>
        <begin position="1"/>
        <end position="20"/>
    </location>
</feature>
<protein>
    <submittedName>
        <fullName evidence="2">Uncharacterized protein</fullName>
    </submittedName>
</protein>
<feature type="compositionally biased region" description="Low complexity" evidence="1">
    <location>
        <begin position="40"/>
        <end position="50"/>
    </location>
</feature>
<dbReference type="EMBL" id="CAXAMN010023199">
    <property type="protein sequence ID" value="CAK9075838.1"/>
    <property type="molecule type" value="Genomic_DNA"/>
</dbReference>
<evidence type="ECO:0000313" key="3">
    <source>
        <dbReference type="Proteomes" id="UP001642484"/>
    </source>
</evidence>
<evidence type="ECO:0000313" key="2">
    <source>
        <dbReference type="EMBL" id="CAK9075838.1"/>
    </source>
</evidence>
<comment type="caution">
    <text evidence="2">The sequence shown here is derived from an EMBL/GenBank/DDBJ whole genome shotgun (WGS) entry which is preliminary data.</text>
</comment>
<feature type="compositionally biased region" description="Polar residues" evidence="1">
    <location>
        <begin position="7"/>
        <end position="20"/>
    </location>
</feature>
<sequence length="99" mass="11375">MKDVRQALSNNTIMANTQHPLSERCRAMLDKKQCPRGRARASSSSPSAGARLDRVPYTVPHRSLAAWPPMEERNFENLEDRMDRSRMNWTFLARVSCRG</sequence>
<feature type="non-terminal residue" evidence="2">
    <location>
        <position position="99"/>
    </location>
</feature>
<gene>
    <name evidence="2" type="ORF">CCMP2556_LOCUS37371</name>
</gene>
<dbReference type="Proteomes" id="UP001642484">
    <property type="component" value="Unassembled WGS sequence"/>
</dbReference>
<name>A0ABP0PII0_9DINO</name>
<evidence type="ECO:0000256" key="1">
    <source>
        <dbReference type="SAM" id="MobiDB-lite"/>
    </source>
</evidence>
<accession>A0ABP0PII0</accession>
<organism evidence="2 3">
    <name type="scientific">Durusdinium trenchii</name>
    <dbReference type="NCBI Taxonomy" id="1381693"/>
    <lineage>
        <taxon>Eukaryota</taxon>
        <taxon>Sar</taxon>
        <taxon>Alveolata</taxon>
        <taxon>Dinophyceae</taxon>
        <taxon>Suessiales</taxon>
        <taxon>Symbiodiniaceae</taxon>
        <taxon>Durusdinium</taxon>
    </lineage>
</organism>
<keyword evidence="3" id="KW-1185">Reference proteome</keyword>
<reference evidence="2 3" key="1">
    <citation type="submission" date="2024-02" db="EMBL/GenBank/DDBJ databases">
        <authorList>
            <person name="Chen Y."/>
            <person name="Shah S."/>
            <person name="Dougan E. K."/>
            <person name="Thang M."/>
            <person name="Chan C."/>
        </authorList>
    </citation>
    <scope>NUCLEOTIDE SEQUENCE [LARGE SCALE GENOMIC DNA]</scope>
</reference>
<proteinExistence type="predicted"/>